<organism evidence="4 5">
    <name type="scientific">Marinobacter lacisalsi</name>
    <dbReference type="NCBI Taxonomy" id="475979"/>
    <lineage>
        <taxon>Bacteria</taxon>
        <taxon>Pseudomonadati</taxon>
        <taxon>Pseudomonadota</taxon>
        <taxon>Gammaproteobacteria</taxon>
        <taxon>Pseudomonadales</taxon>
        <taxon>Marinobacteraceae</taxon>
        <taxon>Marinobacter</taxon>
    </lineage>
</organism>
<dbReference type="InterPro" id="IPR009057">
    <property type="entry name" value="Homeodomain-like_sf"/>
</dbReference>
<accession>A0ABV8QE25</accession>
<gene>
    <name evidence="4" type="ORF">ACFOZ5_06120</name>
</gene>
<keyword evidence="5" id="KW-1185">Reference proteome</keyword>
<dbReference type="PANTHER" id="PTHR30055">
    <property type="entry name" value="HTH-TYPE TRANSCRIPTIONAL REGULATOR RUTR"/>
    <property type="match status" value="1"/>
</dbReference>
<dbReference type="Gene3D" id="1.10.357.10">
    <property type="entry name" value="Tetracycline Repressor, domain 2"/>
    <property type="match status" value="1"/>
</dbReference>
<dbReference type="SUPFAM" id="SSF46689">
    <property type="entry name" value="Homeodomain-like"/>
    <property type="match status" value="1"/>
</dbReference>
<dbReference type="PRINTS" id="PR00455">
    <property type="entry name" value="HTHTETR"/>
</dbReference>
<evidence type="ECO:0000313" key="5">
    <source>
        <dbReference type="Proteomes" id="UP001595798"/>
    </source>
</evidence>
<dbReference type="InterPro" id="IPR050109">
    <property type="entry name" value="HTH-type_TetR-like_transc_reg"/>
</dbReference>
<name>A0ABV8QE25_9GAMM</name>
<dbReference type="SUPFAM" id="SSF48498">
    <property type="entry name" value="Tetracyclin repressor-like, C-terminal domain"/>
    <property type="match status" value="1"/>
</dbReference>
<feature type="domain" description="HTH tetR-type" evidence="3">
    <location>
        <begin position="4"/>
        <end position="64"/>
    </location>
</feature>
<comment type="caution">
    <text evidence="4">The sequence shown here is derived from an EMBL/GenBank/DDBJ whole genome shotgun (WGS) entry which is preliminary data.</text>
</comment>
<proteinExistence type="predicted"/>
<dbReference type="InterPro" id="IPR041586">
    <property type="entry name" value="PsrA_TetR_C"/>
</dbReference>
<protein>
    <submittedName>
        <fullName evidence="4">TetR/AcrR family transcriptional regulator</fullName>
    </submittedName>
</protein>
<keyword evidence="1 2" id="KW-0238">DNA-binding</keyword>
<dbReference type="PROSITE" id="PS50977">
    <property type="entry name" value="HTH_TETR_2"/>
    <property type="match status" value="1"/>
</dbReference>
<evidence type="ECO:0000259" key="3">
    <source>
        <dbReference type="PROSITE" id="PS50977"/>
    </source>
</evidence>
<dbReference type="InterPro" id="IPR001647">
    <property type="entry name" value="HTH_TetR"/>
</dbReference>
<sequence length="223" mass="24708">MAQSDTVDRILDAAEELFAERGFAETSLRMITSKAGVNLAAVNYHFGSKNALIQSVFARFLSPFSSTLEAEFDELEARPGDRSPSVEEILGALTGSAVRMPQRNDRGISIFMRLLGLAYTQSQGHLRAFLEDEYRDIFTRFMGLLKQATPELTSVDRYWRIQFMLGATAFTMSSSDALRDILQAKKGVETPIQEIAARLIPFLAAGMQASDRMLVPRAEASTV</sequence>
<dbReference type="PANTHER" id="PTHR30055:SF235">
    <property type="entry name" value="TRANSCRIPTIONAL REGULATORY PROTEIN"/>
    <property type="match status" value="1"/>
</dbReference>
<evidence type="ECO:0000256" key="1">
    <source>
        <dbReference type="ARBA" id="ARBA00023125"/>
    </source>
</evidence>
<dbReference type="PROSITE" id="PS01081">
    <property type="entry name" value="HTH_TETR_1"/>
    <property type="match status" value="1"/>
</dbReference>
<dbReference type="Proteomes" id="UP001595798">
    <property type="component" value="Unassembled WGS sequence"/>
</dbReference>
<dbReference type="Pfam" id="PF17939">
    <property type="entry name" value="TetR_C_30"/>
    <property type="match status" value="1"/>
</dbReference>
<dbReference type="RefSeq" id="WP_379886140.1">
    <property type="nucleotide sequence ID" value="NZ_JBHSDI010000010.1"/>
</dbReference>
<dbReference type="EMBL" id="JBHSDI010000010">
    <property type="protein sequence ID" value="MFC4258612.1"/>
    <property type="molecule type" value="Genomic_DNA"/>
</dbReference>
<evidence type="ECO:0000256" key="2">
    <source>
        <dbReference type="PROSITE-ProRule" id="PRU00335"/>
    </source>
</evidence>
<feature type="DNA-binding region" description="H-T-H motif" evidence="2">
    <location>
        <begin position="27"/>
        <end position="46"/>
    </location>
</feature>
<reference evidence="5" key="1">
    <citation type="journal article" date="2019" name="Int. J. Syst. Evol. Microbiol.">
        <title>The Global Catalogue of Microorganisms (GCM) 10K type strain sequencing project: providing services to taxonomists for standard genome sequencing and annotation.</title>
        <authorList>
            <consortium name="The Broad Institute Genomics Platform"/>
            <consortium name="The Broad Institute Genome Sequencing Center for Infectious Disease"/>
            <person name="Wu L."/>
            <person name="Ma J."/>
        </authorList>
    </citation>
    <scope>NUCLEOTIDE SEQUENCE [LARGE SCALE GENOMIC DNA]</scope>
    <source>
        <strain evidence="5">CECT 7297</strain>
    </source>
</reference>
<dbReference type="InterPro" id="IPR023772">
    <property type="entry name" value="DNA-bd_HTH_TetR-type_CS"/>
</dbReference>
<dbReference type="InterPro" id="IPR036271">
    <property type="entry name" value="Tet_transcr_reg_TetR-rel_C_sf"/>
</dbReference>
<dbReference type="Pfam" id="PF00440">
    <property type="entry name" value="TetR_N"/>
    <property type="match status" value="1"/>
</dbReference>
<evidence type="ECO:0000313" key="4">
    <source>
        <dbReference type="EMBL" id="MFC4258612.1"/>
    </source>
</evidence>